<dbReference type="RefSeq" id="WP_268285439.1">
    <property type="nucleotide sequence ID" value="NZ_JALAJJ010000001.1"/>
</dbReference>
<evidence type="ECO:0000313" key="4">
    <source>
        <dbReference type="EMBL" id="MCY9229158.1"/>
    </source>
</evidence>
<feature type="region of interest" description="Disordered" evidence="1">
    <location>
        <begin position="26"/>
        <end position="54"/>
    </location>
</feature>
<evidence type="ECO:0000259" key="3">
    <source>
        <dbReference type="PROSITE" id="PS51782"/>
    </source>
</evidence>
<feature type="domain" description="LysM" evidence="3">
    <location>
        <begin position="200"/>
        <end position="246"/>
    </location>
</feature>
<proteinExistence type="predicted"/>
<name>A0A9Q4ETF1_9BACI</name>
<comment type="caution">
    <text evidence="4">The sequence shown here is derived from an EMBL/GenBank/DDBJ whole genome shotgun (WGS) entry which is preliminary data.</text>
</comment>
<dbReference type="Proteomes" id="UP001066278">
    <property type="component" value="Unassembled WGS sequence"/>
</dbReference>
<dbReference type="InterPro" id="IPR018392">
    <property type="entry name" value="LysM"/>
</dbReference>
<sequence>MTNMSRVERRKAQNLYEDQNAAALADDYVDDDGESLPTRQSVKNQKEQKKKQGKTKTPLFTVLAVLFVFVPVIVLVTLFYLKSHPDNHDDYEDVFIDSSQSKYEVVPKSADKKDNEDTKETKETKETALQQESKKKSEDTRAKEPATTTTDQKQPAVAEKEDSANKEEATAAAASSSQQTAARQEQQPAEPVQPEPKRVVKHTVQKKETLYRISMKYYKSRSGEEKIRAYNHLNGNDVYTGQVLDIPLVD</sequence>
<protein>
    <submittedName>
        <fullName evidence="4">LysM peptidoglycan-binding domain-containing protein</fullName>
    </submittedName>
</protein>
<dbReference type="Pfam" id="PF01476">
    <property type="entry name" value="LysM"/>
    <property type="match status" value="1"/>
</dbReference>
<feature type="region of interest" description="Disordered" evidence="1">
    <location>
        <begin position="102"/>
        <end position="204"/>
    </location>
</feature>
<gene>
    <name evidence="4" type="ORF">MOE99_07225</name>
</gene>
<reference evidence="4" key="1">
    <citation type="submission" date="2022-02" db="EMBL/GenBank/DDBJ databases">
        <title>Crop Bioprotection Bacillus Genome Sequencing.</title>
        <authorList>
            <person name="Dunlap C."/>
        </authorList>
    </citation>
    <scope>NUCLEOTIDE SEQUENCE</scope>
    <source>
        <strain evidence="4">T20C13</strain>
    </source>
</reference>
<feature type="compositionally biased region" description="Basic and acidic residues" evidence="1">
    <location>
        <begin position="158"/>
        <end position="169"/>
    </location>
</feature>
<dbReference type="SMART" id="SM00257">
    <property type="entry name" value="LysM"/>
    <property type="match status" value="1"/>
</dbReference>
<dbReference type="CDD" id="cd00118">
    <property type="entry name" value="LysM"/>
    <property type="match status" value="1"/>
</dbReference>
<keyword evidence="2" id="KW-0812">Transmembrane</keyword>
<evidence type="ECO:0000313" key="5">
    <source>
        <dbReference type="Proteomes" id="UP001066278"/>
    </source>
</evidence>
<accession>A0A9Q4ETF1</accession>
<keyword evidence="2" id="KW-0472">Membrane</keyword>
<feature type="compositionally biased region" description="Basic and acidic residues" evidence="1">
    <location>
        <begin position="109"/>
        <end position="144"/>
    </location>
</feature>
<dbReference type="AlphaFoldDB" id="A0A9Q4ETF1"/>
<evidence type="ECO:0000256" key="2">
    <source>
        <dbReference type="SAM" id="Phobius"/>
    </source>
</evidence>
<organism evidence="4 5">
    <name type="scientific">Bacillus inaquosorum</name>
    <dbReference type="NCBI Taxonomy" id="483913"/>
    <lineage>
        <taxon>Bacteria</taxon>
        <taxon>Bacillati</taxon>
        <taxon>Bacillota</taxon>
        <taxon>Bacilli</taxon>
        <taxon>Bacillales</taxon>
        <taxon>Bacillaceae</taxon>
        <taxon>Bacillus</taxon>
    </lineage>
</organism>
<dbReference type="PROSITE" id="PS51782">
    <property type="entry name" value="LYSM"/>
    <property type="match status" value="1"/>
</dbReference>
<feature type="compositionally biased region" description="Low complexity" evidence="1">
    <location>
        <begin position="170"/>
        <end position="192"/>
    </location>
</feature>
<dbReference type="EMBL" id="JALAXJ010000006">
    <property type="protein sequence ID" value="MCY9229158.1"/>
    <property type="molecule type" value="Genomic_DNA"/>
</dbReference>
<dbReference type="SUPFAM" id="SSF54106">
    <property type="entry name" value="LysM domain"/>
    <property type="match status" value="1"/>
</dbReference>
<dbReference type="Gene3D" id="3.10.350.10">
    <property type="entry name" value="LysM domain"/>
    <property type="match status" value="1"/>
</dbReference>
<keyword evidence="2" id="KW-1133">Transmembrane helix</keyword>
<evidence type="ECO:0000256" key="1">
    <source>
        <dbReference type="SAM" id="MobiDB-lite"/>
    </source>
</evidence>
<feature type="transmembrane region" description="Helical" evidence="2">
    <location>
        <begin position="59"/>
        <end position="81"/>
    </location>
</feature>
<dbReference type="InterPro" id="IPR036779">
    <property type="entry name" value="LysM_dom_sf"/>
</dbReference>